<proteinExistence type="inferred from homology"/>
<accession>A0A9X3WTN5</accession>
<dbReference type="GO" id="GO:0046872">
    <property type="term" value="F:metal ion binding"/>
    <property type="evidence" value="ECO:0007669"/>
    <property type="project" value="UniProtKB-KW"/>
</dbReference>
<comment type="caution">
    <text evidence="4">The sequence shown here is derived from an EMBL/GenBank/DDBJ whole genome shotgun (WGS) entry which is preliminary data.</text>
</comment>
<organism evidence="4 5">
    <name type="scientific">Terrihalobacillus insolitus</name>
    <dbReference type="NCBI Taxonomy" id="2950438"/>
    <lineage>
        <taxon>Bacteria</taxon>
        <taxon>Bacillati</taxon>
        <taxon>Bacillota</taxon>
        <taxon>Bacilli</taxon>
        <taxon>Bacillales</taxon>
        <taxon>Bacillaceae</taxon>
        <taxon>Terrihalobacillus</taxon>
    </lineage>
</organism>
<dbReference type="Pfam" id="PF01557">
    <property type="entry name" value="FAA_hydrolase"/>
    <property type="match status" value="1"/>
</dbReference>
<evidence type="ECO:0000256" key="1">
    <source>
        <dbReference type="ARBA" id="ARBA00010211"/>
    </source>
</evidence>
<dbReference type="PANTHER" id="PTHR42796">
    <property type="entry name" value="FUMARYLACETOACETATE HYDROLASE DOMAIN-CONTAINING PROTEIN 2A-RELATED"/>
    <property type="match status" value="1"/>
</dbReference>
<dbReference type="AlphaFoldDB" id="A0A9X3WTN5"/>
<dbReference type="Gene3D" id="3.90.850.10">
    <property type="entry name" value="Fumarylacetoacetase-like, C-terminal domain"/>
    <property type="match status" value="1"/>
</dbReference>
<feature type="domain" description="Fumarylacetoacetase-like C-terminal" evidence="3">
    <location>
        <begin position="73"/>
        <end position="316"/>
    </location>
</feature>
<dbReference type="InterPro" id="IPR051121">
    <property type="entry name" value="FAH"/>
</dbReference>
<dbReference type="RefSeq" id="WP_272435846.1">
    <property type="nucleotide sequence ID" value="NZ_JAMQKB010000004.1"/>
</dbReference>
<dbReference type="EMBL" id="JAMQKB010000004">
    <property type="protein sequence ID" value="MDC3424041.1"/>
    <property type="molecule type" value="Genomic_DNA"/>
</dbReference>
<dbReference type="GO" id="GO:0044281">
    <property type="term" value="P:small molecule metabolic process"/>
    <property type="evidence" value="ECO:0007669"/>
    <property type="project" value="UniProtKB-ARBA"/>
</dbReference>
<reference evidence="4" key="1">
    <citation type="submission" date="2022-06" db="EMBL/GenBank/DDBJ databases">
        <title>Aquibacillus sp. a new bacterium isolated from soil saline samples.</title>
        <authorList>
            <person name="Galisteo C."/>
            <person name="De La Haba R."/>
            <person name="Sanchez-Porro C."/>
            <person name="Ventosa A."/>
        </authorList>
    </citation>
    <scope>NUCLEOTIDE SEQUENCE</scope>
    <source>
        <strain evidence="4">3ASR75-11</strain>
    </source>
</reference>
<sequence>MGISIVRYSDKGNTKWGVVKGEQVYPIPGHYRTLATFLEEGVQEAKNTLSRSNNGIALSAIQLLSPVTSPAQVVCQGANYSAHRQEAGLQGERPPFNLIFTKAPSSISGPNDDILSPSHVNLLDYEIELGLVIKKEITEEVNVDKDNFHEYVAGFVIANDVSARDVQFTEGQWYKAKSYRSFCPVGPILYLIEPEDTSYLHNLELTLTVNGEVRQSASTQQLLYKPEESLKELSGFMSFYPGDLLLTGTPGGVALKLTSEDFDQLSNPVAKLDDKIARLNEGQRENGHYLTEGDVVRCEIKSLDGEINLGVQENKVKFYLKTKTQ</sequence>
<keyword evidence="2" id="KW-0479">Metal-binding</keyword>
<dbReference type="Proteomes" id="UP001145050">
    <property type="component" value="Unassembled WGS sequence"/>
</dbReference>
<dbReference type="GO" id="GO:0016787">
    <property type="term" value="F:hydrolase activity"/>
    <property type="evidence" value="ECO:0007669"/>
    <property type="project" value="UniProtKB-KW"/>
</dbReference>
<gene>
    <name evidence="4" type="ORF">NC797_05900</name>
</gene>
<evidence type="ECO:0000256" key="2">
    <source>
        <dbReference type="ARBA" id="ARBA00022723"/>
    </source>
</evidence>
<keyword evidence="4" id="KW-0378">Hydrolase</keyword>
<dbReference type="PANTHER" id="PTHR42796:SF4">
    <property type="entry name" value="FUMARYLACETOACETATE HYDROLASE DOMAIN-CONTAINING PROTEIN 2A"/>
    <property type="match status" value="1"/>
</dbReference>
<dbReference type="SUPFAM" id="SSF56529">
    <property type="entry name" value="FAH"/>
    <property type="match status" value="1"/>
</dbReference>
<evidence type="ECO:0000313" key="4">
    <source>
        <dbReference type="EMBL" id="MDC3424041.1"/>
    </source>
</evidence>
<protein>
    <submittedName>
        <fullName evidence="4">Fumarylacetoacetate hydrolase family protein</fullName>
    </submittedName>
</protein>
<dbReference type="InterPro" id="IPR011234">
    <property type="entry name" value="Fumarylacetoacetase-like_C"/>
</dbReference>
<comment type="similarity">
    <text evidence="1">Belongs to the FAH family.</text>
</comment>
<keyword evidence="5" id="KW-1185">Reference proteome</keyword>
<dbReference type="InterPro" id="IPR036663">
    <property type="entry name" value="Fumarylacetoacetase_C_sf"/>
</dbReference>
<evidence type="ECO:0000259" key="3">
    <source>
        <dbReference type="Pfam" id="PF01557"/>
    </source>
</evidence>
<evidence type="ECO:0000313" key="5">
    <source>
        <dbReference type="Proteomes" id="UP001145050"/>
    </source>
</evidence>
<name>A0A9X3WTN5_9BACI</name>